<keyword evidence="2" id="KW-1185">Reference proteome</keyword>
<organism evidence="1 2">
    <name type="scientific">Biomaibacter acetigenes</name>
    <dbReference type="NCBI Taxonomy" id="2316383"/>
    <lineage>
        <taxon>Bacteria</taxon>
        <taxon>Bacillati</taxon>
        <taxon>Bacillota</taxon>
        <taxon>Clostridia</taxon>
        <taxon>Thermosediminibacterales</taxon>
        <taxon>Tepidanaerobacteraceae</taxon>
        <taxon>Biomaibacter</taxon>
    </lineage>
</organism>
<dbReference type="EMBL" id="CP033169">
    <property type="protein sequence ID" value="AYO32089.1"/>
    <property type="molecule type" value="Genomic_DNA"/>
</dbReference>
<evidence type="ECO:0000313" key="2">
    <source>
        <dbReference type="Proteomes" id="UP000280960"/>
    </source>
</evidence>
<gene>
    <name evidence="1" type="ORF">D2962_17105</name>
</gene>
<reference evidence="1 2" key="1">
    <citation type="submission" date="2018-10" db="EMBL/GenBank/DDBJ databases">
        <authorList>
            <person name="Zhang X."/>
        </authorList>
    </citation>
    <scope>NUCLEOTIDE SEQUENCE [LARGE SCALE GENOMIC DNA]</scope>
    <source>
        <strain evidence="1 2">SK-G1</strain>
    </source>
</reference>
<name>A0A3G2R9N7_9FIRM</name>
<accession>A0A3G2R9N7</accession>
<dbReference type="KEGG" id="bacg:D2962_17105"/>
<sequence>MTHSLHRSGTLESLKGDYVWFMYQAKGINDTNIKEKAEEFIAAAELVGSENWGDVKTGPIVSYPKEYIKQNIGNKSRLRGVFTSRKQVTEFLSIIKQKNLGTSVVISGLLDEVLSACKEAGVTPHTINYSLGIWGKKELLPDDDILSITTMCGHHMISPNLVKKLVQDVKKGRITPEKAAWKLATFCPCGIFNQVRAEKLIDELKNKS</sequence>
<proteinExistence type="predicted"/>
<dbReference type="Proteomes" id="UP000280960">
    <property type="component" value="Chromosome"/>
</dbReference>
<dbReference type="AlphaFoldDB" id="A0A3G2R9N7"/>
<dbReference type="RefSeq" id="WP_120765101.1">
    <property type="nucleotide sequence ID" value="NZ_CP033169.1"/>
</dbReference>
<evidence type="ECO:0000313" key="1">
    <source>
        <dbReference type="EMBL" id="AYO32089.1"/>
    </source>
</evidence>
<protein>
    <submittedName>
        <fullName evidence="1">Uncharacterized protein</fullName>
    </submittedName>
</protein>